<proteinExistence type="predicted"/>
<evidence type="ECO:0000259" key="2">
    <source>
        <dbReference type="Pfam" id="PF07731"/>
    </source>
</evidence>
<reference evidence="3 4" key="1">
    <citation type="journal article" date="2014" name="Genome Biol. Evol.">
        <title>The secreted proteins of Achlya hypogyna and Thraustotheca clavata identify the ancestral oomycete secretome and reveal gene acquisitions by horizontal gene transfer.</title>
        <authorList>
            <person name="Misner I."/>
            <person name="Blouin N."/>
            <person name="Leonard G."/>
            <person name="Richards T.A."/>
            <person name="Lane C.E."/>
        </authorList>
    </citation>
    <scope>NUCLEOTIDE SEQUENCE [LARGE SCALE GENOMIC DNA]</scope>
    <source>
        <strain evidence="3 4">ATCC 34112</strain>
    </source>
</reference>
<sequence>MPYLEVEPRQVRFRFANVANARVYTFALPFAPKCQVIATDSGFVHIPYEVPANLTIFPLERFELVCDFSSTEVGTTFEIVDQSYQESMYPYEPRVMQIRVKAAHACQGPELVTIPSTLVEYKDLRSLYEETKGMTRSITLMEMDDMNDCPLHLHLDNQFGHEMNISTIKATLHGTRGKVEKWYFHNPSPDPHPFHWHVVNAQCGPSDDDINTNAMKDTVPIPADPDQNATVVTQVCYVVCTPNEYLVVDSNRAATDFGFTPKQPYVAHCHIMEHEENAMMAWFYLTDTDVEN</sequence>
<keyword evidence="1" id="KW-0479">Metal-binding</keyword>
<dbReference type="GO" id="GO:0016491">
    <property type="term" value="F:oxidoreductase activity"/>
    <property type="evidence" value="ECO:0007669"/>
    <property type="project" value="InterPro"/>
</dbReference>
<organism evidence="3 4">
    <name type="scientific">Thraustotheca clavata</name>
    <dbReference type="NCBI Taxonomy" id="74557"/>
    <lineage>
        <taxon>Eukaryota</taxon>
        <taxon>Sar</taxon>
        <taxon>Stramenopiles</taxon>
        <taxon>Oomycota</taxon>
        <taxon>Saprolegniomycetes</taxon>
        <taxon>Saprolegniales</taxon>
        <taxon>Achlyaceae</taxon>
        <taxon>Thraustotheca</taxon>
    </lineage>
</organism>
<dbReference type="Gene3D" id="2.60.40.420">
    <property type="entry name" value="Cupredoxins - blue copper proteins"/>
    <property type="match status" value="2"/>
</dbReference>
<dbReference type="Proteomes" id="UP000243217">
    <property type="component" value="Unassembled WGS sequence"/>
</dbReference>
<dbReference type="OrthoDB" id="262547at2759"/>
<keyword evidence="4" id="KW-1185">Reference proteome</keyword>
<dbReference type="STRING" id="74557.A0A1W0A1L4"/>
<accession>A0A1W0A1L4</accession>
<dbReference type="SUPFAM" id="SSF49503">
    <property type="entry name" value="Cupredoxins"/>
    <property type="match status" value="1"/>
</dbReference>
<dbReference type="PROSITE" id="PS00080">
    <property type="entry name" value="MULTICOPPER_OXIDASE2"/>
    <property type="match status" value="1"/>
</dbReference>
<dbReference type="EMBL" id="JNBS01000672">
    <property type="protein sequence ID" value="OQS04155.1"/>
    <property type="molecule type" value="Genomic_DNA"/>
</dbReference>
<dbReference type="InterPro" id="IPR011706">
    <property type="entry name" value="Cu-oxidase_C"/>
</dbReference>
<comment type="caution">
    <text evidence="3">The sequence shown here is derived from an EMBL/GenBank/DDBJ whole genome shotgun (WGS) entry which is preliminary data.</text>
</comment>
<dbReference type="Pfam" id="PF07731">
    <property type="entry name" value="Cu-oxidase_2"/>
    <property type="match status" value="1"/>
</dbReference>
<evidence type="ECO:0000313" key="4">
    <source>
        <dbReference type="Proteomes" id="UP000243217"/>
    </source>
</evidence>
<dbReference type="InterPro" id="IPR008972">
    <property type="entry name" value="Cupredoxin"/>
</dbReference>
<dbReference type="InterPro" id="IPR002355">
    <property type="entry name" value="Cu_oxidase_Cu_BS"/>
</dbReference>
<dbReference type="InterPro" id="IPR045087">
    <property type="entry name" value="Cu-oxidase_fam"/>
</dbReference>
<evidence type="ECO:0000313" key="3">
    <source>
        <dbReference type="EMBL" id="OQS04155.1"/>
    </source>
</evidence>
<evidence type="ECO:0000256" key="1">
    <source>
        <dbReference type="ARBA" id="ARBA00022723"/>
    </source>
</evidence>
<dbReference type="AlphaFoldDB" id="A0A1W0A1L4"/>
<dbReference type="PANTHER" id="PTHR48267">
    <property type="entry name" value="CUPREDOXIN SUPERFAMILY PROTEIN"/>
    <property type="match status" value="1"/>
</dbReference>
<dbReference type="GO" id="GO:0005507">
    <property type="term" value="F:copper ion binding"/>
    <property type="evidence" value="ECO:0007669"/>
    <property type="project" value="InterPro"/>
</dbReference>
<name>A0A1W0A1L4_9STRA</name>
<dbReference type="PANTHER" id="PTHR48267:SF1">
    <property type="entry name" value="BILIRUBIN OXIDASE"/>
    <property type="match status" value="1"/>
</dbReference>
<protein>
    <recommendedName>
        <fullName evidence="2">Plastocyanin-like domain-containing protein</fullName>
    </recommendedName>
</protein>
<gene>
    <name evidence="3" type="ORF">THRCLA_03587</name>
</gene>
<feature type="domain" description="Plastocyanin-like" evidence="2">
    <location>
        <begin position="161"/>
        <end position="285"/>
    </location>
</feature>